<protein>
    <submittedName>
        <fullName evidence="2">Uncharacterized protein</fullName>
    </submittedName>
</protein>
<reference evidence="2 3" key="1">
    <citation type="submission" date="2021-06" db="EMBL/GenBank/DDBJ databases">
        <title>A haploid diamondback moth (Plutella xylostella L.) genome assembly resolves 31 chromosomes and identifies a diamide resistance mutation.</title>
        <authorList>
            <person name="Ward C.M."/>
            <person name="Perry K.D."/>
            <person name="Baker G."/>
            <person name="Powis K."/>
            <person name="Heckel D.G."/>
            <person name="Baxter S.W."/>
        </authorList>
    </citation>
    <scope>NUCLEOTIDE SEQUENCE [LARGE SCALE GENOMIC DNA]</scope>
    <source>
        <strain evidence="2 3">LV</strain>
        <tissue evidence="2">Single pupa</tissue>
    </source>
</reference>
<dbReference type="EMBL" id="JAHIBW010000006">
    <property type="protein sequence ID" value="KAG7310255.1"/>
    <property type="molecule type" value="Genomic_DNA"/>
</dbReference>
<accession>A0ABQ7QYX0</accession>
<evidence type="ECO:0000313" key="2">
    <source>
        <dbReference type="EMBL" id="KAG7310255.1"/>
    </source>
</evidence>
<proteinExistence type="predicted"/>
<keyword evidence="3" id="KW-1185">Reference proteome</keyword>
<feature type="region of interest" description="Disordered" evidence="1">
    <location>
        <begin position="1"/>
        <end position="27"/>
    </location>
</feature>
<gene>
    <name evidence="2" type="ORF">JYU34_004814</name>
</gene>
<evidence type="ECO:0000313" key="3">
    <source>
        <dbReference type="Proteomes" id="UP000823941"/>
    </source>
</evidence>
<organism evidence="2 3">
    <name type="scientific">Plutella xylostella</name>
    <name type="common">Diamondback moth</name>
    <name type="synonym">Plutella maculipennis</name>
    <dbReference type="NCBI Taxonomy" id="51655"/>
    <lineage>
        <taxon>Eukaryota</taxon>
        <taxon>Metazoa</taxon>
        <taxon>Ecdysozoa</taxon>
        <taxon>Arthropoda</taxon>
        <taxon>Hexapoda</taxon>
        <taxon>Insecta</taxon>
        <taxon>Pterygota</taxon>
        <taxon>Neoptera</taxon>
        <taxon>Endopterygota</taxon>
        <taxon>Lepidoptera</taxon>
        <taxon>Glossata</taxon>
        <taxon>Ditrysia</taxon>
        <taxon>Yponomeutoidea</taxon>
        <taxon>Plutellidae</taxon>
        <taxon>Plutella</taxon>
    </lineage>
</organism>
<name>A0ABQ7QYX0_PLUXY</name>
<evidence type="ECO:0000256" key="1">
    <source>
        <dbReference type="SAM" id="MobiDB-lite"/>
    </source>
</evidence>
<sequence length="59" mass="6133">MPPAAARARGPGRVTADPAPGGPQSTPTYYMLMPPQQSTMDLVFLMIDPCNGIPGVSCT</sequence>
<dbReference type="Proteomes" id="UP000823941">
    <property type="component" value="Chromosome 6"/>
</dbReference>
<comment type="caution">
    <text evidence="2">The sequence shown here is derived from an EMBL/GenBank/DDBJ whole genome shotgun (WGS) entry which is preliminary data.</text>
</comment>
<feature type="compositionally biased region" description="Low complexity" evidence="1">
    <location>
        <begin position="1"/>
        <end position="13"/>
    </location>
</feature>